<dbReference type="Pfam" id="PF12697">
    <property type="entry name" value="Abhydrolase_6"/>
    <property type="match status" value="1"/>
</dbReference>
<proteinExistence type="predicted"/>
<evidence type="ECO:0000313" key="3">
    <source>
        <dbReference type="EMBL" id="CAD9198009.1"/>
    </source>
</evidence>
<dbReference type="PANTHER" id="PTHR46438:SF2">
    <property type="entry name" value="ALPHA_BETA-HYDROLASES SUPERFAMILY PROTEIN"/>
    <property type="match status" value="1"/>
</dbReference>
<accession>A0A7S1WY29</accession>
<dbReference type="PRINTS" id="PR00111">
    <property type="entry name" value="ABHYDROLASE"/>
</dbReference>
<dbReference type="InterPro" id="IPR029058">
    <property type="entry name" value="AB_hydrolase_fold"/>
</dbReference>
<evidence type="ECO:0000256" key="1">
    <source>
        <dbReference type="SAM" id="MobiDB-lite"/>
    </source>
</evidence>
<dbReference type="InterPro" id="IPR000639">
    <property type="entry name" value="Epox_hydrolase-like"/>
</dbReference>
<dbReference type="EMBL" id="HBGG01000432">
    <property type="protein sequence ID" value="CAD9198009.1"/>
    <property type="molecule type" value="Transcribed_RNA"/>
</dbReference>
<feature type="domain" description="AB hydrolase-1" evidence="2">
    <location>
        <begin position="128"/>
        <end position="387"/>
    </location>
</feature>
<gene>
    <name evidence="3" type="ORF">TCHU04912_LOCUS242</name>
</gene>
<organism evidence="3">
    <name type="scientific">Tetraselmis chuii</name>
    <dbReference type="NCBI Taxonomy" id="63592"/>
    <lineage>
        <taxon>Eukaryota</taxon>
        <taxon>Viridiplantae</taxon>
        <taxon>Chlorophyta</taxon>
        <taxon>core chlorophytes</taxon>
        <taxon>Chlorodendrophyceae</taxon>
        <taxon>Chlorodendrales</taxon>
        <taxon>Chlorodendraceae</taxon>
        <taxon>Tetraselmis</taxon>
    </lineage>
</organism>
<dbReference type="PANTHER" id="PTHR46438">
    <property type="entry name" value="ALPHA/BETA-HYDROLASES SUPERFAMILY PROTEIN"/>
    <property type="match status" value="1"/>
</dbReference>
<sequence>MRMATRPVTTPLGRLGTRTPGSSGCYATRRAHALHALPTTSSSADTLRRRTSVTVLPAHNYGPCSRRGVVRRAVEGQRDQVPVETDSRGLTRLVLRKEGWQFWECTLPGEDKPRRLHYVQAGDSGPPIILVHGFGASAYHWRYNIPELAKNHRVYAPCLMGFGWSEKAVVDYSEGKVWVEQLRQFISSVVGAEEPVVLVGNSLGGFAILATAGQYPELVRGLVLLNAAGDFDETRPSTDAPTVDSPALPTAVYFEGLIEWFKRTLISLSFQFSKQPLRIKQVLNMVYVNEESVDEALIESIAYPAEDANAAEVFYRVISQAGTSGVTMNTLFSRIRAPVLLLWGSQDPWVVPARADRMQELYPADRINLANAGHCPHDDLPEEVNAAITKWVSDLA</sequence>
<dbReference type="AlphaFoldDB" id="A0A7S1WY29"/>
<protein>
    <recommendedName>
        <fullName evidence="2">AB hydrolase-1 domain-containing protein</fullName>
    </recommendedName>
</protein>
<evidence type="ECO:0000259" key="2">
    <source>
        <dbReference type="Pfam" id="PF12697"/>
    </source>
</evidence>
<dbReference type="SUPFAM" id="SSF53474">
    <property type="entry name" value="alpha/beta-Hydrolases"/>
    <property type="match status" value="1"/>
</dbReference>
<reference evidence="3" key="1">
    <citation type="submission" date="2021-01" db="EMBL/GenBank/DDBJ databases">
        <authorList>
            <person name="Corre E."/>
            <person name="Pelletier E."/>
            <person name="Niang G."/>
            <person name="Scheremetjew M."/>
            <person name="Finn R."/>
            <person name="Kale V."/>
            <person name="Holt S."/>
            <person name="Cochrane G."/>
            <person name="Meng A."/>
            <person name="Brown T."/>
            <person name="Cohen L."/>
        </authorList>
    </citation>
    <scope>NUCLEOTIDE SEQUENCE</scope>
    <source>
        <strain evidence="3">PLY429</strain>
    </source>
</reference>
<dbReference type="Gene3D" id="3.40.50.1820">
    <property type="entry name" value="alpha/beta hydrolase"/>
    <property type="match status" value="1"/>
</dbReference>
<dbReference type="GO" id="GO:0003824">
    <property type="term" value="F:catalytic activity"/>
    <property type="evidence" value="ECO:0007669"/>
    <property type="project" value="InterPro"/>
</dbReference>
<dbReference type="GO" id="GO:0009507">
    <property type="term" value="C:chloroplast"/>
    <property type="evidence" value="ECO:0007669"/>
    <property type="project" value="TreeGrafter"/>
</dbReference>
<dbReference type="PRINTS" id="PR00412">
    <property type="entry name" value="EPOXHYDRLASE"/>
</dbReference>
<dbReference type="InterPro" id="IPR000073">
    <property type="entry name" value="AB_hydrolase_1"/>
</dbReference>
<feature type="region of interest" description="Disordered" evidence="1">
    <location>
        <begin position="1"/>
        <end position="22"/>
    </location>
</feature>
<name>A0A7S1WY29_9CHLO</name>